<feature type="DNA-binding region" description="H-T-H motif" evidence="2">
    <location>
        <begin position="32"/>
        <end position="51"/>
    </location>
</feature>
<name>A0A069B0A4_CLODI</name>
<dbReference type="EMBL" id="LK932505">
    <property type="protein sequence ID" value="CDS85054.1"/>
    <property type="molecule type" value="Genomic_DNA"/>
</dbReference>
<dbReference type="InterPro" id="IPR009057">
    <property type="entry name" value="Homeodomain-like_sf"/>
</dbReference>
<evidence type="ECO:0000259" key="3">
    <source>
        <dbReference type="PROSITE" id="PS50977"/>
    </source>
</evidence>
<dbReference type="PRINTS" id="PR00455">
    <property type="entry name" value="HTHTETR"/>
</dbReference>
<dbReference type="EMBL" id="DAEQIJ010000016">
    <property type="protein sequence ID" value="HBH2621193.1"/>
    <property type="molecule type" value="Genomic_DNA"/>
</dbReference>
<keyword evidence="1 2" id="KW-0238">DNA-binding</keyword>
<dbReference type="Gene3D" id="1.10.357.10">
    <property type="entry name" value="Tetracycline Repressor, domain 2"/>
    <property type="match status" value="1"/>
</dbReference>
<dbReference type="EMBL" id="DAEQIJ010000070">
    <property type="protein sequence ID" value="HBH2622431.1"/>
    <property type="molecule type" value="Genomic_DNA"/>
</dbReference>
<feature type="domain" description="HTH tetR-type" evidence="3">
    <location>
        <begin position="9"/>
        <end position="69"/>
    </location>
</feature>
<accession>A0A069B0A4</accession>
<protein>
    <submittedName>
        <fullName evidence="6">Putative transcriptional regulator</fullName>
    </submittedName>
    <submittedName>
        <fullName evidence="7">TetR/AcrR family transcriptional regulator</fullName>
    </submittedName>
    <submittedName>
        <fullName evidence="5">Transcriptional regulator, TetR family</fullName>
    </submittedName>
</protein>
<gene>
    <name evidence="6" type="ORF">BN1095_620035</name>
    <name evidence="4" type="ORF">BN1096_520070</name>
    <name evidence="5" type="ORF">BN1097_680114</name>
    <name evidence="7" type="ORF">KRQ00_002979</name>
    <name evidence="8" type="ORF">KRQ00_004310</name>
</gene>
<reference evidence="7" key="2">
    <citation type="journal article" date="2018" name="Genome Biol.">
        <title>SKESA: strategic k-mer extension for scrupulous assemblies.</title>
        <authorList>
            <person name="Souvorov A."/>
            <person name="Agarwala R."/>
            <person name="Lipman D.J."/>
        </authorList>
    </citation>
    <scope>NUCLEOTIDE SEQUENCE</scope>
    <source>
        <strain evidence="7">Clostridioides</strain>
    </source>
</reference>
<evidence type="ECO:0000313" key="4">
    <source>
        <dbReference type="EMBL" id="CDS85054.1"/>
    </source>
</evidence>
<reference evidence="7" key="3">
    <citation type="submission" date="2021-06" db="EMBL/GenBank/DDBJ databases">
        <authorList>
            <consortium name="NCBI Pathogen Detection Project"/>
        </authorList>
    </citation>
    <scope>NUCLEOTIDE SEQUENCE</scope>
    <source>
        <strain evidence="7">Clostridioides</strain>
    </source>
</reference>
<evidence type="ECO:0000256" key="1">
    <source>
        <dbReference type="ARBA" id="ARBA00023125"/>
    </source>
</evidence>
<dbReference type="PATRIC" id="fig|1496.1371.peg.1496"/>
<dbReference type="SUPFAM" id="SSF46689">
    <property type="entry name" value="Homeodomain-like"/>
    <property type="match status" value="1"/>
</dbReference>
<evidence type="ECO:0000313" key="7">
    <source>
        <dbReference type="EMBL" id="HBH2621193.1"/>
    </source>
</evidence>
<dbReference type="PROSITE" id="PS50977">
    <property type="entry name" value="HTH_TETR_2"/>
    <property type="match status" value="1"/>
</dbReference>
<dbReference type="Proteomes" id="UP000879542">
    <property type="component" value="Unassembled WGS sequence"/>
</dbReference>
<dbReference type="InterPro" id="IPR001647">
    <property type="entry name" value="HTH_TetR"/>
</dbReference>
<evidence type="ECO:0000313" key="8">
    <source>
        <dbReference type="EMBL" id="HBH2622431.1"/>
    </source>
</evidence>
<evidence type="ECO:0000313" key="6">
    <source>
        <dbReference type="EMBL" id="CDT64125.1"/>
    </source>
</evidence>
<evidence type="ECO:0000313" key="5">
    <source>
        <dbReference type="EMBL" id="CDS88582.1"/>
    </source>
</evidence>
<evidence type="ECO:0000256" key="2">
    <source>
        <dbReference type="PROSITE-ProRule" id="PRU00335"/>
    </source>
</evidence>
<dbReference type="GeneID" id="66355031"/>
<dbReference type="RefSeq" id="WP_003426952.1">
    <property type="nucleotide sequence ID" value="NZ_AP025558.1"/>
</dbReference>
<sequence length="216" mass="25463">MTNKELQKKRILMYFIEAAQNIMENEGIENITLRKVADMAGYNSSTLYKYFKNLDHLISFASIKYFKDYNLNISRCIENVNDEYKKYIIMWKLFCKHSFDNAQAFYQVFFNLSSDELSYITKQYYDMFPEDLGIHDSDISLMITGESIKERNKILLNNLVDTGYIPAKDLDIINDIIISFYQNLLFLKKNTGKNSDDDELTMKMISSIEYIIKHAK</sequence>
<dbReference type="Pfam" id="PF00440">
    <property type="entry name" value="TetR_N"/>
    <property type="match status" value="1"/>
</dbReference>
<dbReference type="AlphaFoldDB" id="A0A069B0A4"/>
<proteinExistence type="predicted"/>
<dbReference type="EMBL" id="LK932407">
    <property type="protein sequence ID" value="CDS88582.1"/>
    <property type="molecule type" value="Genomic_DNA"/>
</dbReference>
<reference evidence="6" key="1">
    <citation type="submission" date="2014-07" db="EMBL/GenBank/DDBJ databases">
        <authorList>
            <person name="Monot Marc"/>
        </authorList>
    </citation>
    <scope>NUCLEOTIDE SEQUENCE</scope>
    <source>
        <strain evidence="6">7032989</strain>
        <strain evidence="5">7032994</strain>
    </source>
</reference>
<dbReference type="GO" id="GO:0003677">
    <property type="term" value="F:DNA binding"/>
    <property type="evidence" value="ECO:0007669"/>
    <property type="project" value="UniProtKB-UniRule"/>
</dbReference>
<organism evidence="6">
    <name type="scientific">Clostridioides difficile</name>
    <name type="common">Peptoclostridium difficile</name>
    <dbReference type="NCBI Taxonomy" id="1496"/>
    <lineage>
        <taxon>Bacteria</taxon>
        <taxon>Bacillati</taxon>
        <taxon>Bacillota</taxon>
        <taxon>Clostridia</taxon>
        <taxon>Peptostreptococcales</taxon>
        <taxon>Peptostreptococcaceae</taxon>
        <taxon>Clostridioides</taxon>
    </lineage>
</organism>
<dbReference type="EMBL" id="LK933316">
    <property type="protein sequence ID" value="CDT64125.1"/>
    <property type="molecule type" value="Genomic_DNA"/>
</dbReference>